<dbReference type="PANTHER" id="PTHR45632">
    <property type="entry name" value="LD33804P"/>
    <property type="match status" value="1"/>
</dbReference>
<dbReference type="InterPro" id="IPR011042">
    <property type="entry name" value="6-blade_b-propeller_TolB-like"/>
</dbReference>
<sequence length="1524" mass="159169">MLSWHFGRRVAIALMCLALSGWVQAELRVSQSPQRTGATPLQGAELSGIRYIFYSPSQPISRVEFFLDQDSSGTRWQREGVAPYDFTGTASNGDSNPYGTGQLSNATHFITALVTPQSGEPFEEVASFSVNNDLLGDLVFAQPSVSYVPDAGTSQLSGSYLVAIEQSPGTVLPISVSSDRSWLQLVDGVDAFTETPSGILLDLNGLVPGTYQATLTASASGYQSAQKQVSLTVSGEPSGYQLWVSASSDRSDAVLLAGQALAGEQFVFVLPEQGIDQVRFFLDETDTNTTPFQRERRAPFDFAGTAGSLARPFDVDSLTQGAHSILAEISTATGVELVNAGFTIGDPILALVASPASVSLQSDADVGILSAKVFISGSDGTAPSFSVDTNVGGGLPGGAGGSLDTTTSPASYDIEIDTSGVSPGSYQADYQFIADGYVSVSVPVSLIINDPDGPPPVLQASTGSLSFSSAPGQGVISQSFSVSRSDGEAVSASAVASEGWLTPQVDNGVMPSVIEVMVDTDGLAAGSYSDVITVSAPELEAISVAVSLVIQGAGGGDDCAPVVCAQIKVALPYRLDFDQARGGLNDRNGNGTGFTYLLPTSRGDGYLPGLLDLDTSIERLIIQSTKGLQHLGVNSLDNAVGVGFAGPNQIARISTQLVDTPSGTDKYEQAGLWFGFSEDHYVKLVVVSTSGVNRVEMLYEWEGVKQSAFSSDVGDLSSATLELVLFANPNDQTLHGRFSINGGSEVTLAVLDLPSEFFSFDAAGIDPIIGTRTFTGLMTSHRNSDTSLAYTFEYFEVREAQESELGSGGGGGGGGGSGGGGEPVSSANQFRFDKIHTHSLDFPAAMTWGPNGKLYVAEAFGVVHELTFDSDWQVISDITINSMVELQGPQLTLGITSYHDNPSDPDDFSLWLNHSNASFNDGAINSGAVTRLSGEDFANAETVISGLPRAKANHGPNSLHFGPDNRLYLAIGGITGAGAAVDPAIANTEFGDRAEQPLSAAILVADVFAPGFDGSCDNSPDIFGPNPCDVEAWATGLRNSYDFVFHRQGEVFATDNGLGVTGAFPPSPTPDCSGFGDPAPVAEGGNNPGTQQDLLLRLSQGGYYGHPNPSRDECVFKDGSDQGVAPLPAFEPPTMELGKNLSANGIIEYTGDRACGLLNGDLLYTAYSKNDGVYRVRIGADGSEVLDQQRVFVDLVDPLVLAERDGYVAVGEFGSNQIAILELNATGCWLPGSDAPQQLLDPASALLNGSLHIVGGKTSSGHVTAHYAYDVDADSWRTLAAKPGDAVENAALAAFDGALYLFGGSTGPFNGARSEAYRFDPGSNSWNAIAAMPVALGGIRAEVIGDEILIAGGMNDDGASVNSLLIYTPATDSWRVGLAMPQARDNPGTAVLGGELYVMGGRERLADGTTLDGTLASMSIYDPASDSWRSGADMVEGRRTFAVSTVNGRIQVVGGEIASGAPEQVFTEVEEYDPDTEQWQVLSEADVPTHGSGFATHQNALILVVGGPSAGSSYSAATYQILFN</sequence>
<dbReference type="SUPFAM" id="SSF50952">
    <property type="entry name" value="Soluble quinoprotein glucose dehydrogenase"/>
    <property type="match status" value="1"/>
</dbReference>
<dbReference type="Pfam" id="PF24681">
    <property type="entry name" value="Kelch_KLHDC2_KLHL20_DRC7"/>
    <property type="match status" value="1"/>
</dbReference>
<dbReference type="InterPro" id="IPR006652">
    <property type="entry name" value="Kelch_1"/>
</dbReference>
<dbReference type="SMART" id="SM00612">
    <property type="entry name" value="Kelch"/>
    <property type="match status" value="4"/>
</dbReference>
<dbReference type="SUPFAM" id="SSF117281">
    <property type="entry name" value="Kelch motif"/>
    <property type="match status" value="1"/>
</dbReference>
<organism evidence="2 3">
    <name type="scientific">Ferrimonas pelagia</name>
    <dbReference type="NCBI Taxonomy" id="1177826"/>
    <lineage>
        <taxon>Bacteria</taxon>
        <taxon>Pseudomonadati</taxon>
        <taxon>Pseudomonadota</taxon>
        <taxon>Gammaproteobacteria</taxon>
        <taxon>Alteromonadales</taxon>
        <taxon>Ferrimonadaceae</taxon>
        <taxon>Ferrimonas</taxon>
    </lineage>
</organism>
<evidence type="ECO:0000313" key="3">
    <source>
        <dbReference type="Proteomes" id="UP001499988"/>
    </source>
</evidence>
<reference evidence="3" key="1">
    <citation type="journal article" date="2019" name="Int. J. Syst. Evol. Microbiol.">
        <title>The Global Catalogue of Microorganisms (GCM) 10K type strain sequencing project: providing services to taxonomists for standard genome sequencing and annotation.</title>
        <authorList>
            <consortium name="The Broad Institute Genomics Platform"/>
            <consortium name="The Broad Institute Genome Sequencing Center for Infectious Disease"/>
            <person name="Wu L."/>
            <person name="Ma J."/>
        </authorList>
    </citation>
    <scope>NUCLEOTIDE SEQUENCE [LARGE SCALE GENOMIC DNA]</scope>
    <source>
        <strain evidence="3">JCM 18401</strain>
    </source>
</reference>
<protein>
    <recommendedName>
        <fullName evidence="4">N-acetylneuraminic acid mutarotase</fullName>
    </recommendedName>
</protein>
<accession>A0ABP9F8Y1</accession>
<proteinExistence type="predicted"/>
<feature type="region of interest" description="Disordered" evidence="1">
    <location>
        <begin position="803"/>
        <end position="827"/>
    </location>
</feature>
<dbReference type="Gene3D" id="2.60.120.200">
    <property type="match status" value="1"/>
</dbReference>
<comment type="caution">
    <text evidence="2">The sequence shown here is derived from an EMBL/GenBank/DDBJ whole genome shotgun (WGS) entry which is preliminary data.</text>
</comment>
<dbReference type="EMBL" id="BAABJZ010000084">
    <property type="protein sequence ID" value="GAA4890822.1"/>
    <property type="molecule type" value="Genomic_DNA"/>
</dbReference>
<name>A0ABP9F8Y1_9GAMM</name>
<evidence type="ECO:0000313" key="2">
    <source>
        <dbReference type="EMBL" id="GAA4890822.1"/>
    </source>
</evidence>
<dbReference type="Proteomes" id="UP001499988">
    <property type="component" value="Unassembled WGS sequence"/>
</dbReference>
<dbReference type="Gene3D" id="2.120.10.30">
    <property type="entry name" value="TolB, C-terminal domain"/>
    <property type="match status" value="1"/>
</dbReference>
<gene>
    <name evidence="2" type="ORF">GCM10023333_25070</name>
</gene>
<dbReference type="InterPro" id="IPR015915">
    <property type="entry name" value="Kelch-typ_b-propeller"/>
</dbReference>
<dbReference type="Gene3D" id="2.120.10.80">
    <property type="entry name" value="Kelch-type beta propeller"/>
    <property type="match status" value="2"/>
</dbReference>
<dbReference type="RefSeq" id="WP_345335746.1">
    <property type="nucleotide sequence ID" value="NZ_BAABJZ010000084.1"/>
</dbReference>
<dbReference type="InterPro" id="IPR011041">
    <property type="entry name" value="Quinoprot_gluc/sorb_DH_b-prop"/>
</dbReference>
<dbReference type="PANTHER" id="PTHR45632:SF24">
    <property type="entry name" value="GALACTOSE OXIDASE"/>
    <property type="match status" value="1"/>
</dbReference>
<keyword evidence="3" id="KW-1185">Reference proteome</keyword>
<feature type="compositionally biased region" description="Gly residues" evidence="1">
    <location>
        <begin position="806"/>
        <end position="822"/>
    </location>
</feature>
<evidence type="ECO:0000256" key="1">
    <source>
        <dbReference type="SAM" id="MobiDB-lite"/>
    </source>
</evidence>
<evidence type="ECO:0008006" key="4">
    <source>
        <dbReference type="Google" id="ProtNLM"/>
    </source>
</evidence>